<keyword evidence="3" id="KW-1185">Reference proteome</keyword>
<name>A0A316UTX2_9BASI</name>
<dbReference type="SUPFAM" id="SSF51126">
    <property type="entry name" value="Pectin lyase-like"/>
    <property type="match status" value="1"/>
</dbReference>
<dbReference type="InterPro" id="IPR059186">
    <property type="entry name" value="SACTE_4363"/>
</dbReference>
<protein>
    <submittedName>
        <fullName evidence="2">Uncharacterized protein</fullName>
    </submittedName>
</protein>
<evidence type="ECO:0000313" key="3">
    <source>
        <dbReference type="Proteomes" id="UP000245884"/>
    </source>
</evidence>
<dbReference type="OrthoDB" id="5959761at2759"/>
<dbReference type="CDD" id="cd23669">
    <property type="entry name" value="GH55_SacteLam55A-like"/>
    <property type="match status" value="1"/>
</dbReference>
<dbReference type="EMBL" id="KZ819664">
    <property type="protein sequence ID" value="PWN28739.1"/>
    <property type="molecule type" value="Genomic_DNA"/>
</dbReference>
<sequence>MAKDSDALSSTSDPSKNGGLAGKMRRKLSVKSMKTKGDSGASGDESETSAQRSGILQRRRSKASLGKSKQRNGDGNDSDYSAAGTPAPPTPVTPAYPTPKKAAPSNGNGAPATMPVQQLEMGPKVLVFSPDQQMDVIQQQVNDVYKAQVDNQFGADRWALLFLPGRYKLDVKVGYYTTVHGLGDSPQDTVFDGAVRAKADWMDGNNATINFWRGIENLTVIPSIAEDEKKLVWATSQATWVRRVHVMGDMVLSDHGGWSSGGFIADSLVDGVIDNGTQQQYFLRNSGMKNYTGGAYAQVFVGCRGAPEENWPSKPYSTVKKTPAVREKPYFSVNDQQELLINVPAVREKSTGPSWSAVATPSGGKAASATTKQIPVAQFHIATPTGETSRTLNAVLAKGQSILFTPGIYQLDSALQVTKPDTILLGMGLATLKPMNGTPAINISDVDGVHLAGLLLDAGPHMSSTLCKVGDAKSPKDHMASPTVLSDVFFRVGGAGLGRTASMLQVNLKDTILDNTWLWRADHGSGVGWYLNPCKNGIIVDADDVICYGLFAEHCQEYQALWNGERGQVFFYQSEFPYDAPNNEVWGHGRIKGYSSYKIAPAVKSHYATGLGIYCVFLVDDVVATTAISQPLSSGWHDVKDCLVRHATIVRFGGNPGTSIENVINNLGGEASEHQKMSMLESAY</sequence>
<dbReference type="GeneID" id="37025187"/>
<evidence type="ECO:0000256" key="1">
    <source>
        <dbReference type="SAM" id="MobiDB-lite"/>
    </source>
</evidence>
<organism evidence="2 3">
    <name type="scientific">Jaminaea rosea</name>
    <dbReference type="NCBI Taxonomy" id="1569628"/>
    <lineage>
        <taxon>Eukaryota</taxon>
        <taxon>Fungi</taxon>
        <taxon>Dikarya</taxon>
        <taxon>Basidiomycota</taxon>
        <taxon>Ustilaginomycotina</taxon>
        <taxon>Exobasidiomycetes</taxon>
        <taxon>Microstromatales</taxon>
        <taxon>Microstromatales incertae sedis</taxon>
        <taxon>Jaminaea</taxon>
    </lineage>
</organism>
<dbReference type="AlphaFoldDB" id="A0A316UTX2"/>
<dbReference type="InterPro" id="IPR011050">
    <property type="entry name" value="Pectin_lyase_fold/virulence"/>
</dbReference>
<dbReference type="Gene3D" id="2.160.20.10">
    <property type="entry name" value="Single-stranded right-handed beta-helix, Pectin lyase-like"/>
    <property type="match status" value="1"/>
</dbReference>
<dbReference type="InterPro" id="IPR012334">
    <property type="entry name" value="Pectin_lyas_fold"/>
</dbReference>
<evidence type="ECO:0000313" key="2">
    <source>
        <dbReference type="EMBL" id="PWN28739.1"/>
    </source>
</evidence>
<proteinExistence type="predicted"/>
<feature type="region of interest" description="Disordered" evidence="1">
    <location>
        <begin position="1"/>
        <end position="114"/>
    </location>
</feature>
<dbReference type="Proteomes" id="UP000245884">
    <property type="component" value="Unassembled WGS sequence"/>
</dbReference>
<reference evidence="2 3" key="1">
    <citation type="journal article" date="2018" name="Mol. Biol. Evol.">
        <title>Broad Genomic Sampling Reveals a Smut Pathogenic Ancestry of the Fungal Clade Ustilaginomycotina.</title>
        <authorList>
            <person name="Kijpornyongpan T."/>
            <person name="Mondo S.J."/>
            <person name="Barry K."/>
            <person name="Sandor L."/>
            <person name="Lee J."/>
            <person name="Lipzen A."/>
            <person name="Pangilinan J."/>
            <person name="LaButti K."/>
            <person name="Hainaut M."/>
            <person name="Henrissat B."/>
            <person name="Grigoriev I.V."/>
            <person name="Spatafora J.W."/>
            <person name="Aime M.C."/>
        </authorList>
    </citation>
    <scope>NUCLEOTIDE SEQUENCE [LARGE SCALE GENOMIC DNA]</scope>
    <source>
        <strain evidence="2 3">MCA 5214</strain>
    </source>
</reference>
<dbReference type="RefSeq" id="XP_025363351.1">
    <property type="nucleotide sequence ID" value="XM_025503364.1"/>
</dbReference>
<feature type="compositionally biased region" description="Pro residues" evidence="1">
    <location>
        <begin position="86"/>
        <end position="97"/>
    </location>
</feature>
<gene>
    <name evidence="2" type="ORF">BDZ90DRAFT_129434</name>
</gene>
<accession>A0A316UTX2</accession>